<dbReference type="EMBL" id="CP002467">
    <property type="protein sequence ID" value="ADV84653.1"/>
    <property type="molecule type" value="Genomic_DNA"/>
</dbReference>
<sequence>MKLTRRITSWVLGSAMLLGIAGPMALPVSAQNGYYDGARNRHPYNDQYDRRYYDQRQNQGGIGPGKGALIGVAGGAALGALFGGGLKGALIGGGVGAGVGAIAGKAHQDNQRRDYRERYDRDGRPY</sequence>
<name>E8V2V6_TERSS</name>
<evidence type="ECO:0000313" key="3">
    <source>
        <dbReference type="EMBL" id="ADV84653.1"/>
    </source>
</evidence>
<dbReference type="STRING" id="401053.AciPR4_3904"/>
<dbReference type="RefSeq" id="WP_013570383.1">
    <property type="nucleotide sequence ID" value="NC_014963.1"/>
</dbReference>
<dbReference type="KEGG" id="tsa:AciPR4_3904"/>
<evidence type="ECO:0000256" key="2">
    <source>
        <dbReference type="SAM" id="SignalP"/>
    </source>
</evidence>
<gene>
    <name evidence="3" type="ordered locus">AciPR4_3904</name>
</gene>
<organism evidence="3 4">
    <name type="scientific">Terriglobus saanensis (strain ATCC BAA-1853 / DSM 23119 / SP1PR4)</name>
    <dbReference type="NCBI Taxonomy" id="401053"/>
    <lineage>
        <taxon>Bacteria</taxon>
        <taxon>Pseudomonadati</taxon>
        <taxon>Acidobacteriota</taxon>
        <taxon>Terriglobia</taxon>
        <taxon>Terriglobales</taxon>
        <taxon>Acidobacteriaceae</taxon>
        <taxon>Terriglobus</taxon>
    </lineage>
</organism>
<evidence type="ECO:0008006" key="5">
    <source>
        <dbReference type="Google" id="ProtNLM"/>
    </source>
</evidence>
<feature type="compositionally biased region" description="Basic and acidic residues" evidence="1">
    <location>
        <begin position="106"/>
        <end position="126"/>
    </location>
</feature>
<keyword evidence="2" id="KW-0732">Signal</keyword>
<evidence type="ECO:0000256" key="1">
    <source>
        <dbReference type="SAM" id="MobiDB-lite"/>
    </source>
</evidence>
<feature type="chain" id="PRO_5003229116" description="Glycine zipper domain-containing protein" evidence="2">
    <location>
        <begin position="31"/>
        <end position="126"/>
    </location>
</feature>
<dbReference type="eggNOG" id="ENOG50334HG">
    <property type="taxonomic scope" value="Bacteria"/>
</dbReference>
<dbReference type="Proteomes" id="UP000006844">
    <property type="component" value="Chromosome"/>
</dbReference>
<feature type="region of interest" description="Disordered" evidence="1">
    <location>
        <begin position="103"/>
        <end position="126"/>
    </location>
</feature>
<accession>E8V2V6</accession>
<reference evidence="3 4" key="1">
    <citation type="journal article" date="2012" name="Stand. Genomic Sci.">
        <title>Complete genome sequence of Terriglobus saanensis type strain SP1PR4(T), an Acidobacteria from tundra soil.</title>
        <authorList>
            <person name="Rawat S.R."/>
            <person name="Mannisto M.K."/>
            <person name="Starovoytov V."/>
            <person name="Goodwin L."/>
            <person name="Nolan M."/>
            <person name="Hauser L."/>
            <person name="Land M."/>
            <person name="Davenport K.W."/>
            <person name="Woyke T."/>
            <person name="Haggblom M.M."/>
        </authorList>
    </citation>
    <scope>NUCLEOTIDE SEQUENCE</scope>
    <source>
        <strain evidence="4">ATCC BAA-1853 / DSM 23119 / SP1PR4</strain>
    </source>
</reference>
<proteinExistence type="predicted"/>
<dbReference type="AlphaFoldDB" id="E8V2V6"/>
<protein>
    <recommendedName>
        <fullName evidence="5">Glycine zipper domain-containing protein</fullName>
    </recommendedName>
</protein>
<feature type="signal peptide" evidence="2">
    <location>
        <begin position="1"/>
        <end position="30"/>
    </location>
</feature>
<evidence type="ECO:0000313" key="4">
    <source>
        <dbReference type="Proteomes" id="UP000006844"/>
    </source>
</evidence>
<dbReference type="HOGENOM" id="CLU_157328_0_0_0"/>
<keyword evidence="4" id="KW-1185">Reference proteome</keyword>